<feature type="region of interest" description="Disordered" evidence="4">
    <location>
        <begin position="178"/>
        <end position="215"/>
    </location>
</feature>
<keyword evidence="1" id="KW-0479">Metal-binding</keyword>
<evidence type="ECO:0000256" key="3">
    <source>
        <dbReference type="ARBA" id="ARBA00022833"/>
    </source>
</evidence>
<sequence length="299" mass="34113">MNLNKNLQSNNDLISEIHSLTSFKQNQVAVELLVTVAAHVKQIMKKRNWKVFKLTGPHDERFYKLLDELWTEYENLSEYEKHGTGFATAGNRLGGSSFNNPRKIAIEAAEKRAQLSSIMVPNGGKKLGISMGSSISDFQKFYTPSQLAALAAERRRNDDKQCSTNKDSNMEAVVEVKNPNPTFSTSSTTLNSNFNKRKSSFSTRNEISDNKRTKSETSQEPLGWKCKFCTFLNEPIKLCCEICLMKINQALDSKIFENATLFEENNFEDKFEIDNNYCEESNKEKKFFEKSNTDKDISK</sequence>
<dbReference type="PROSITE" id="PS01358">
    <property type="entry name" value="ZF_RANBP2_1"/>
    <property type="match status" value="1"/>
</dbReference>
<keyword evidence="2" id="KW-0863">Zinc-finger</keyword>
<keyword evidence="3" id="KW-0862">Zinc</keyword>
<feature type="compositionally biased region" description="Basic and acidic residues" evidence="4">
    <location>
        <begin position="206"/>
        <end position="215"/>
    </location>
</feature>
<accession>A0AAD5XVH5</accession>
<dbReference type="SUPFAM" id="SSF90209">
    <property type="entry name" value="Ran binding protein zinc finger-like"/>
    <property type="match status" value="1"/>
</dbReference>
<feature type="compositionally biased region" description="Low complexity" evidence="4">
    <location>
        <begin position="178"/>
        <end position="194"/>
    </location>
</feature>
<keyword evidence="7" id="KW-1185">Reference proteome</keyword>
<protein>
    <recommendedName>
        <fullName evidence="5">RanBP2-type domain-containing protein</fullName>
    </recommendedName>
</protein>
<dbReference type="PANTHER" id="PTHR46622:SF1">
    <property type="entry name" value="DNA-DEPENDENT METALLOPROTEASE WSS1"/>
    <property type="match status" value="1"/>
</dbReference>
<dbReference type="InterPro" id="IPR053000">
    <property type="entry name" value="WSS1-like_metalloprotease"/>
</dbReference>
<dbReference type="PANTHER" id="PTHR46622">
    <property type="entry name" value="DNA-DEPENDENT METALLOPROTEASE WSS1"/>
    <property type="match status" value="1"/>
</dbReference>
<dbReference type="GO" id="GO:0008237">
    <property type="term" value="F:metallopeptidase activity"/>
    <property type="evidence" value="ECO:0007669"/>
    <property type="project" value="TreeGrafter"/>
</dbReference>
<reference evidence="6" key="1">
    <citation type="submission" date="2020-05" db="EMBL/GenBank/DDBJ databases">
        <title>Phylogenomic resolution of chytrid fungi.</title>
        <authorList>
            <person name="Stajich J.E."/>
            <person name="Amses K."/>
            <person name="Simmons R."/>
            <person name="Seto K."/>
            <person name="Myers J."/>
            <person name="Bonds A."/>
            <person name="Quandt C.A."/>
            <person name="Barry K."/>
            <person name="Liu P."/>
            <person name="Grigoriev I."/>
            <person name="Longcore J.E."/>
            <person name="James T.Y."/>
        </authorList>
    </citation>
    <scope>NUCLEOTIDE SEQUENCE</scope>
    <source>
        <strain evidence="6">JEL0476</strain>
    </source>
</reference>
<name>A0AAD5XVH5_9FUNG</name>
<dbReference type="EMBL" id="JADGJW010000333">
    <property type="protein sequence ID" value="KAJ3219597.1"/>
    <property type="molecule type" value="Genomic_DNA"/>
</dbReference>
<evidence type="ECO:0000256" key="4">
    <source>
        <dbReference type="SAM" id="MobiDB-lite"/>
    </source>
</evidence>
<comment type="caution">
    <text evidence="6">The sequence shown here is derived from an EMBL/GenBank/DDBJ whole genome shotgun (WGS) entry which is preliminary data.</text>
</comment>
<dbReference type="GO" id="GO:0006281">
    <property type="term" value="P:DNA repair"/>
    <property type="evidence" value="ECO:0007669"/>
    <property type="project" value="TreeGrafter"/>
</dbReference>
<gene>
    <name evidence="6" type="ORF">HK099_004641</name>
</gene>
<dbReference type="GO" id="GO:0008270">
    <property type="term" value="F:zinc ion binding"/>
    <property type="evidence" value="ECO:0007669"/>
    <property type="project" value="UniProtKB-KW"/>
</dbReference>
<proteinExistence type="predicted"/>
<dbReference type="GO" id="GO:0005634">
    <property type="term" value="C:nucleus"/>
    <property type="evidence" value="ECO:0007669"/>
    <property type="project" value="TreeGrafter"/>
</dbReference>
<dbReference type="Gene3D" id="2.30.30.380">
    <property type="entry name" value="Zn-finger domain of Sec23/24"/>
    <property type="match status" value="1"/>
</dbReference>
<dbReference type="InterPro" id="IPR036443">
    <property type="entry name" value="Znf_RanBP2_sf"/>
</dbReference>
<dbReference type="AlphaFoldDB" id="A0AAD5XVH5"/>
<dbReference type="Pfam" id="PF08325">
    <property type="entry name" value="WLM"/>
    <property type="match status" value="1"/>
</dbReference>
<feature type="domain" description="RanBP2-type" evidence="5">
    <location>
        <begin position="224"/>
        <end position="243"/>
    </location>
</feature>
<dbReference type="Proteomes" id="UP001211065">
    <property type="component" value="Unassembled WGS sequence"/>
</dbReference>
<evidence type="ECO:0000313" key="7">
    <source>
        <dbReference type="Proteomes" id="UP001211065"/>
    </source>
</evidence>
<dbReference type="InterPro" id="IPR001876">
    <property type="entry name" value="Znf_RanBP2"/>
</dbReference>
<evidence type="ECO:0000256" key="2">
    <source>
        <dbReference type="ARBA" id="ARBA00022771"/>
    </source>
</evidence>
<dbReference type="InterPro" id="IPR013536">
    <property type="entry name" value="WLM_dom"/>
</dbReference>
<evidence type="ECO:0000256" key="1">
    <source>
        <dbReference type="ARBA" id="ARBA00022723"/>
    </source>
</evidence>
<evidence type="ECO:0000259" key="5">
    <source>
        <dbReference type="PROSITE" id="PS01358"/>
    </source>
</evidence>
<evidence type="ECO:0000313" key="6">
    <source>
        <dbReference type="EMBL" id="KAJ3219597.1"/>
    </source>
</evidence>
<organism evidence="6 7">
    <name type="scientific">Clydaea vesicula</name>
    <dbReference type="NCBI Taxonomy" id="447962"/>
    <lineage>
        <taxon>Eukaryota</taxon>
        <taxon>Fungi</taxon>
        <taxon>Fungi incertae sedis</taxon>
        <taxon>Chytridiomycota</taxon>
        <taxon>Chytridiomycota incertae sedis</taxon>
        <taxon>Chytridiomycetes</taxon>
        <taxon>Lobulomycetales</taxon>
        <taxon>Lobulomycetaceae</taxon>
        <taxon>Clydaea</taxon>
    </lineage>
</organism>